<feature type="active site" evidence="9">
    <location>
        <position position="189"/>
    </location>
</feature>
<evidence type="ECO:0000256" key="1">
    <source>
        <dbReference type="ARBA" id="ARBA00004496"/>
    </source>
</evidence>
<dbReference type="InterPro" id="IPR050090">
    <property type="entry name" value="Tyrosine_recombinase_XerCD"/>
</dbReference>
<protein>
    <recommendedName>
        <fullName evidence="9">Tyrosine recombinase XerC</fullName>
    </recommendedName>
</protein>
<sequence>MTELLIIADPSLMAERQGWLDTLGQERRLAAKTLDAYERDTRQFLAFLTGHVGGPAGLDDVATLRPADLRAFLAARRRDGTGARSLGRNLAGIRSFLRHLEKKGLANAAGAAAIRSPKQPRSLPKPLTDTQALDVVSDEMQMHDEPWVAARNAAVLTLLYGCGLRIAEALDLTPDDFAGGGETLRVTGKGGKTRIVPLLAVVRDAAEKYRNLCPHHLPANAPLFRGVRGGKLQPAIIQRAMQTMRGALGLPESATPHVLRHSFATHLLAGGGDLRTIQELLGHASLSTTQVYTGIDTTRLLDVYDRTHPRA</sequence>
<dbReference type="OrthoDB" id="9801717at2"/>
<dbReference type="GO" id="GO:0009037">
    <property type="term" value="F:tyrosine-based site-specific recombinase activity"/>
    <property type="evidence" value="ECO:0007669"/>
    <property type="project" value="UniProtKB-UniRule"/>
</dbReference>
<evidence type="ECO:0000256" key="5">
    <source>
        <dbReference type="ARBA" id="ARBA00022908"/>
    </source>
</evidence>
<comment type="subcellular location">
    <subcellularLocation>
        <location evidence="1 9">Cytoplasm</location>
    </subcellularLocation>
</comment>
<keyword evidence="13" id="KW-1185">Reference proteome</keyword>
<evidence type="ECO:0000256" key="2">
    <source>
        <dbReference type="ARBA" id="ARBA00022490"/>
    </source>
</evidence>
<dbReference type="EMBL" id="QFBC01000007">
    <property type="protein sequence ID" value="PWE55101.1"/>
    <property type="molecule type" value="Genomic_DNA"/>
</dbReference>
<evidence type="ECO:0000313" key="12">
    <source>
        <dbReference type="EMBL" id="PWE55101.1"/>
    </source>
</evidence>
<feature type="domain" description="Tyr recombinase" evidence="10">
    <location>
        <begin position="122"/>
        <end position="305"/>
    </location>
</feature>
<dbReference type="InterPro" id="IPR004107">
    <property type="entry name" value="Integrase_SAM-like_N"/>
</dbReference>
<dbReference type="Pfam" id="PF00589">
    <property type="entry name" value="Phage_integrase"/>
    <property type="match status" value="1"/>
</dbReference>
<evidence type="ECO:0000256" key="6">
    <source>
        <dbReference type="ARBA" id="ARBA00023125"/>
    </source>
</evidence>
<dbReference type="InterPro" id="IPR044068">
    <property type="entry name" value="CB"/>
</dbReference>
<organism evidence="12 13">
    <name type="scientific">Metarhizobium album</name>
    <dbReference type="NCBI Taxonomy" id="2182425"/>
    <lineage>
        <taxon>Bacteria</taxon>
        <taxon>Pseudomonadati</taxon>
        <taxon>Pseudomonadota</taxon>
        <taxon>Alphaproteobacteria</taxon>
        <taxon>Hyphomicrobiales</taxon>
        <taxon>Rhizobiaceae</taxon>
        <taxon>Metarhizobium</taxon>
    </lineage>
</organism>
<dbReference type="SUPFAM" id="SSF56349">
    <property type="entry name" value="DNA breaking-rejoining enzymes"/>
    <property type="match status" value="1"/>
</dbReference>
<proteinExistence type="inferred from homology"/>
<evidence type="ECO:0000259" key="10">
    <source>
        <dbReference type="PROSITE" id="PS51898"/>
    </source>
</evidence>
<dbReference type="GO" id="GO:0003677">
    <property type="term" value="F:DNA binding"/>
    <property type="evidence" value="ECO:0007669"/>
    <property type="project" value="UniProtKB-UniRule"/>
</dbReference>
<evidence type="ECO:0000256" key="8">
    <source>
        <dbReference type="ARBA" id="ARBA00023306"/>
    </source>
</evidence>
<dbReference type="RefSeq" id="WP_109459399.1">
    <property type="nucleotide sequence ID" value="NZ_QFBC01000007.1"/>
</dbReference>
<dbReference type="InterPro" id="IPR011010">
    <property type="entry name" value="DNA_brk_join_enz"/>
</dbReference>
<dbReference type="AlphaFoldDB" id="A0A2U2DP80"/>
<comment type="caution">
    <text evidence="12">The sequence shown here is derived from an EMBL/GenBank/DDBJ whole genome shotgun (WGS) entry which is preliminary data.</text>
</comment>
<evidence type="ECO:0000256" key="3">
    <source>
        <dbReference type="ARBA" id="ARBA00022618"/>
    </source>
</evidence>
<dbReference type="GO" id="GO:0006313">
    <property type="term" value="P:DNA transposition"/>
    <property type="evidence" value="ECO:0007669"/>
    <property type="project" value="UniProtKB-UniRule"/>
</dbReference>
<dbReference type="InterPro" id="IPR002104">
    <property type="entry name" value="Integrase_catalytic"/>
</dbReference>
<name>A0A2U2DP80_9HYPH</name>
<dbReference type="Proteomes" id="UP000245252">
    <property type="component" value="Unassembled WGS sequence"/>
</dbReference>
<evidence type="ECO:0000256" key="7">
    <source>
        <dbReference type="ARBA" id="ARBA00023172"/>
    </source>
</evidence>
<evidence type="ECO:0000313" key="13">
    <source>
        <dbReference type="Proteomes" id="UP000245252"/>
    </source>
</evidence>
<feature type="active site" evidence="9">
    <location>
        <position position="165"/>
    </location>
</feature>
<comment type="function">
    <text evidence="9">Site-specific tyrosine recombinase, which acts by catalyzing the cutting and rejoining of the recombining DNA molecules. The XerC-XerD complex is essential to convert dimers of the bacterial chromosome into monomers to permit their segregation at cell division. It also contributes to the segregational stability of plasmids.</text>
</comment>
<dbReference type="InterPro" id="IPR010998">
    <property type="entry name" value="Integrase_recombinase_N"/>
</dbReference>
<evidence type="ECO:0000256" key="4">
    <source>
        <dbReference type="ARBA" id="ARBA00022829"/>
    </source>
</evidence>
<feature type="domain" description="Core-binding (CB)" evidence="11">
    <location>
        <begin position="10"/>
        <end position="101"/>
    </location>
</feature>
<dbReference type="Pfam" id="PF02899">
    <property type="entry name" value="Phage_int_SAM_1"/>
    <property type="match status" value="1"/>
</dbReference>
<dbReference type="GO" id="GO:0007059">
    <property type="term" value="P:chromosome segregation"/>
    <property type="evidence" value="ECO:0007669"/>
    <property type="project" value="UniProtKB-UniRule"/>
</dbReference>
<feature type="active site" evidence="9">
    <location>
        <position position="283"/>
    </location>
</feature>
<dbReference type="GO" id="GO:0051301">
    <property type="term" value="P:cell division"/>
    <property type="evidence" value="ECO:0007669"/>
    <property type="project" value="UniProtKB-KW"/>
</dbReference>
<dbReference type="InterPro" id="IPR013762">
    <property type="entry name" value="Integrase-like_cat_sf"/>
</dbReference>
<accession>A0A2U2DP80</accession>
<evidence type="ECO:0000259" key="11">
    <source>
        <dbReference type="PROSITE" id="PS51900"/>
    </source>
</evidence>
<dbReference type="PANTHER" id="PTHR30349:SF90">
    <property type="entry name" value="TYROSINE RECOMBINASE XERD"/>
    <property type="match status" value="1"/>
</dbReference>
<dbReference type="Gene3D" id="1.10.150.130">
    <property type="match status" value="1"/>
</dbReference>
<dbReference type="PROSITE" id="PS51900">
    <property type="entry name" value="CB"/>
    <property type="match status" value="1"/>
</dbReference>
<dbReference type="PROSITE" id="PS51898">
    <property type="entry name" value="TYR_RECOMBINASE"/>
    <property type="match status" value="1"/>
</dbReference>
<feature type="active site" evidence="9">
    <location>
        <position position="260"/>
    </location>
</feature>
<feature type="active site" evidence="9">
    <location>
        <position position="257"/>
    </location>
</feature>
<dbReference type="PANTHER" id="PTHR30349">
    <property type="entry name" value="PHAGE INTEGRASE-RELATED"/>
    <property type="match status" value="1"/>
</dbReference>
<dbReference type="HAMAP" id="MF_01808">
    <property type="entry name" value="Recomb_XerC_XerD"/>
    <property type="match status" value="1"/>
</dbReference>
<keyword evidence="5 9" id="KW-0229">DNA integration</keyword>
<gene>
    <name evidence="9" type="primary">xerC</name>
    <name evidence="12" type="ORF">DEM27_16780</name>
</gene>
<dbReference type="InterPro" id="IPR023009">
    <property type="entry name" value="Tyrosine_recombinase_XerC/XerD"/>
</dbReference>
<keyword evidence="6 9" id="KW-0238">DNA-binding</keyword>
<keyword evidence="7 9" id="KW-0233">DNA recombination</keyword>
<reference evidence="12 13" key="1">
    <citation type="submission" date="2018-05" db="EMBL/GenBank/DDBJ databases">
        <title>The draft genome of strain NS-104.</title>
        <authorList>
            <person name="Hang P."/>
            <person name="Jiang J."/>
        </authorList>
    </citation>
    <scope>NUCLEOTIDE SEQUENCE [LARGE SCALE GENOMIC DNA]</scope>
    <source>
        <strain evidence="12 13">NS-104</strain>
    </source>
</reference>
<feature type="active site" description="O-(3'-phospho-DNA)-tyrosine intermediate" evidence="9">
    <location>
        <position position="292"/>
    </location>
</feature>
<dbReference type="Gene3D" id="1.10.443.10">
    <property type="entry name" value="Intergrase catalytic core"/>
    <property type="match status" value="1"/>
</dbReference>
<keyword evidence="8 9" id="KW-0131">Cell cycle</keyword>
<keyword evidence="4 9" id="KW-0159">Chromosome partition</keyword>
<evidence type="ECO:0000256" key="9">
    <source>
        <dbReference type="HAMAP-Rule" id="MF_01808"/>
    </source>
</evidence>
<comment type="subunit">
    <text evidence="9">Forms a cyclic heterotetrameric complex composed of two molecules of XerC and two molecules of XerD.</text>
</comment>
<dbReference type="GO" id="GO:0005737">
    <property type="term" value="C:cytoplasm"/>
    <property type="evidence" value="ECO:0007669"/>
    <property type="project" value="UniProtKB-SubCell"/>
</dbReference>
<comment type="similarity">
    <text evidence="9">Belongs to the 'phage' integrase family. XerC subfamily.</text>
</comment>
<keyword evidence="3 9" id="KW-0132">Cell division</keyword>
<keyword evidence="2 9" id="KW-0963">Cytoplasm</keyword>